<dbReference type="Pfam" id="PF13649">
    <property type="entry name" value="Methyltransf_25"/>
    <property type="match status" value="1"/>
</dbReference>
<dbReference type="PANTHER" id="PTHR44942">
    <property type="entry name" value="METHYLTRANSF_11 DOMAIN-CONTAINING PROTEIN"/>
    <property type="match status" value="1"/>
</dbReference>
<organism evidence="4 5">
    <name type="scientific">Maudiozyma exigua</name>
    <name type="common">Yeast</name>
    <name type="synonym">Kazachstania exigua</name>
    <dbReference type="NCBI Taxonomy" id="34358"/>
    <lineage>
        <taxon>Eukaryota</taxon>
        <taxon>Fungi</taxon>
        <taxon>Dikarya</taxon>
        <taxon>Ascomycota</taxon>
        <taxon>Saccharomycotina</taxon>
        <taxon>Saccharomycetes</taxon>
        <taxon>Saccharomycetales</taxon>
        <taxon>Saccharomycetaceae</taxon>
        <taxon>Maudiozyma</taxon>
    </lineage>
</organism>
<dbReference type="Proteomes" id="UP000750334">
    <property type="component" value="Unassembled WGS sequence"/>
</dbReference>
<protein>
    <recommendedName>
        <fullName evidence="3">Methyltransferase domain-containing protein</fullName>
    </recommendedName>
</protein>
<dbReference type="CDD" id="cd02440">
    <property type="entry name" value="AdoMet_MTases"/>
    <property type="match status" value="1"/>
</dbReference>
<dbReference type="AlphaFoldDB" id="A0A9P6W558"/>
<accession>A0A9P6W558</accession>
<dbReference type="InterPro" id="IPR051052">
    <property type="entry name" value="Diverse_substrate_MTase"/>
</dbReference>
<dbReference type="OrthoDB" id="10027013at2759"/>
<dbReference type="SUPFAM" id="SSF53335">
    <property type="entry name" value="S-adenosyl-L-methionine-dependent methyltransferases"/>
    <property type="match status" value="1"/>
</dbReference>
<evidence type="ECO:0000259" key="3">
    <source>
        <dbReference type="Pfam" id="PF13649"/>
    </source>
</evidence>
<evidence type="ECO:0000256" key="2">
    <source>
        <dbReference type="ARBA" id="ARBA00022679"/>
    </source>
</evidence>
<dbReference type="InterPro" id="IPR041698">
    <property type="entry name" value="Methyltransf_25"/>
</dbReference>
<feature type="domain" description="Methyltransferase" evidence="3">
    <location>
        <begin position="41"/>
        <end position="140"/>
    </location>
</feature>
<dbReference type="PANTHER" id="PTHR44942:SF4">
    <property type="entry name" value="METHYLTRANSFERASE TYPE 11 DOMAIN-CONTAINING PROTEIN"/>
    <property type="match status" value="1"/>
</dbReference>
<dbReference type="EMBL" id="PUHR01000138">
    <property type="protein sequence ID" value="KAG0662892.1"/>
    <property type="molecule type" value="Genomic_DNA"/>
</dbReference>
<reference evidence="4 5" key="1">
    <citation type="submission" date="2020-11" db="EMBL/GenBank/DDBJ databases">
        <title>Kefir isolates.</title>
        <authorList>
            <person name="Marcisauskas S."/>
            <person name="Kim Y."/>
            <person name="Blasche S."/>
        </authorList>
    </citation>
    <scope>NUCLEOTIDE SEQUENCE [LARGE SCALE GENOMIC DNA]</scope>
    <source>
        <strain evidence="4 5">OG2</strain>
    </source>
</reference>
<dbReference type="GO" id="GO:0032259">
    <property type="term" value="P:methylation"/>
    <property type="evidence" value="ECO:0007669"/>
    <property type="project" value="UniProtKB-KW"/>
</dbReference>
<comment type="caution">
    <text evidence="4">The sequence shown here is derived from an EMBL/GenBank/DDBJ whole genome shotgun (WGS) entry which is preliminary data.</text>
</comment>
<dbReference type="Gene3D" id="3.40.50.150">
    <property type="entry name" value="Vaccinia Virus protein VP39"/>
    <property type="match status" value="1"/>
</dbReference>
<sequence>MSQFSQTDFKTDNYSNARPNYPLEFYEYLSQYHTGGNDLLVDVGCGPGVATFQLVENMSNFKRIIGTDISDPMIKEAQEKLKTTKQSNGPAVEFQVSSSEDFSFLQVEQKCDMITAAECAHWFNFNTFQNAVANNLNPHGTFAIWGYIDSVLFDYPDTDELMLDLQYGEDKLGPYWEQPGRTILRGLLRDKHLDSALFERIEENHIFARETAPQKNCSEMSDITKFPLRISKQMTLTAYIAYLRTCSAYHAWKKDTKNSTLPDPCDQLVAHLQSLHPELKDMDRIVHVTWSSFYLLGTRR</sequence>
<keyword evidence="1" id="KW-0489">Methyltransferase</keyword>
<gene>
    <name evidence="4" type="ORF">C6P45_000946</name>
</gene>
<dbReference type="InterPro" id="IPR029063">
    <property type="entry name" value="SAM-dependent_MTases_sf"/>
</dbReference>
<dbReference type="GO" id="GO:0008168">
    <property type="term" value="F:methyltransferase activity"/>
    <property type="evidence" value="ECO:0007669"/>
    <property type="project" value="UniProtKB-KW"/>
</dbReference>
<proteinExistence type="predicted"/>
<keyword evidence="2" id="KW-0808">Transferase</keyword>
<keyword evidence="5" id="KW-1185">Reference proteome</keyword>
<name>A0A9P6W558_MAUEX</name>
<evidence type="ECO:0000313" key="4">
    <source>
        <dbReference type="EMBL" id="KAG0662892.1"/>
    </source>
</evidence>
<evidence type="ECO:0000313" key="5">
    <source>
        <dbReference type="Proteomes" id="UP000750334"/>
    </source>
</evidence>
<evidence type="ECO:0000256" key="1">
    <source>
        <dbReference type="ARBA" id="ARBA00022603"/>
    </source>
</evidence>